<dbReference type="FunFam" id="3.20.20.80:FF:000010">
    <property type="entry name" value="glucan endo-1,3-beta-glucosidase, basic"/>
    <property type="match status" value="1"/>
</dbReference>
<sequence length="338" mass="36852">MALAWTTCFGLLTLIFAQQVHANSIGICYGMTGDNLPSPPDVVALYKKYFIEKIRIYSPNPEVQNALQLQDLKVAVGVRNEDIPNIAANQTAADKWVSTNISPYNDSGIQYVVVGNEVIGSNLGKYVAPAMANLRNSLNSVKLVAIRVTTSVYTGVLSMSSPPSQGTFSPSVVDDMTAIVSFLNNLPPENPQHVIMVNVHPYFAYAADPEHISLEYALFTATSPVVRDGNLDYYNLFDAMVDAFYAALEKIGGASIEVVVSETGWPSAGNGNFTTIELAKTYNKNFMNHIASSGTPKRPNISTVGFIYEMFNEDQKPAGVEQNFGLFYPSGQPVYNIF</sequence>
<proteinExistence type="inferred from homology"/>
<dbReference type="Gene3D" id="3.20.20.80">
    <property type="entry name" value="Glycosidases"/>
    <property type="match status" value="1"/>
</dbReference>
<reference evidence="7" key="1">
    <citation type="journal article" date="2015" name="Nat. Genet.">
        <title>The pineapple genome and the evolution of CAM photosynthesis.</title>
        <authorList>
            <person name="Ming R."/>
            <person name="VanBuren R."/>
            <person name="Wai C.M."/>
            <person name="Tang H."/>
            <person name="Schatz M.C."/>
            <person name="Bowers J.E."/>
            <person name="Lyons E."/>
            <person name="Wang M.L."/>
            <person name="Chen J."/>
            <person name="Biggers E."/>
            <person name="Zhang J."/>
            <person name="Huang L."/>
            <person name="Zhang L."/>
            <person name="Miao W."/>
            <person name="Zhang J."/>
            <person name="Ye Z."/>
            <person name="Miao C."/>
            <person name="Lin Z."/>
            <person name="Wang H."/>
            <person name="Zhou H."/>
            <person name="Yim W.C."/>
            <person name="Priest H.D."/>
            <person name="Zheng C."/>
            <person name="Woodhouse M."/>
            <person name="Edger P.P."/>
            <person name="Guyot R."/>
            <person name="Guo H.B."/>
            <person name="Guo H."/>
            <person name="Zheng G."/>
            <person name="Singh R."/>
            <person name="Sharma A."/>
            <person name="Min X."/>
            <person name="Zheng Y."/>
            <person name="Lee H."/>
            <person name="Gurtowski J."/>
            <person name="Sedlazeck F.J."/>
            <person name="Harkess A."/>
            <person name="McKain M.R."/>
            <person name="Liao Z."/>
            <person name="Fang J."/>
            <person name="Liu J."/>
            <person name="Zhang X."/>
            <person name="Zhang Q."/>
            <person name="Hu W."/>
            <person name="Qin Y."/>
            <person name="Wang K."/>
            <person name="Chen L.Y."/>
            <person name="Shirley N."/>
            <person name="Lin Y.R."/>
            <person name="Liu L.Y."/>
            <person name="Hernandez A.G."/>
            <person name="Wright C.L."/>
            <person name="Bulone V."/>
            <person name="Tuskan G.A."/>
            <person name="Heath K."/>
            <person name="Zee F."/>
            <person name="Moore P.H."/>
            <person name="Sunkar R."/>
            <person name="Leebens-Mack J.H."/>
            <person name="Mockler T."/>
            <person name="Bennetzen J.L."/>
            <person name="Freeling M."/>
            <person name="Sankoff D."/>
            <person name="Paterson A.H."/>
            <person name="Zhu X."/>
            <person name="Yang X."/>
            <person name="Smith J.A."/>
            <person name="Cushman J.C."/>
            <person name="Paull R.E."/>
            <person name="Yu Q."/>
        </authorList>
    </citation>
    <scope>NUCLEOTIDE SEQUENCE [LARGE SCALE GENOMIC DNA]</scope>
    <source>
        <strain evidence="7">cv. F153</strain>
    </source>
</reference>
<feature type="chain" id="PRO_5028228803" evidence="6">
    <location>
        <begin position="23"/>
        <end position="338"/>
    </location>
</feature>
<dbReference type="PANTHER" id="PTHR32227">
    <property type="entry name" value="GLUCAN ENDO-1,3-BETA-GLUCOSIDASE BG1-RELATED-RELATED"/>
    <property type="match status" value="1"/>
</dbReference>
<keyword evidence="3 5" id="KW-0326">Glycosidase</keyword>
<evidence type="ECO:0000256" key="1">
    <source>
        <dbReference type="ARBA" id="ARBA00008773"/>
    </source>
</evidence>
<evidence type="ECO:0000256" key="6">
    <source>
        <dbReference type="SAM" id="SignalP"/>
    </source>
</evidence>
<dbReference type="PROSITE" id="PS00587">
    <property type="entry name" value="GLYCOSYL_HYDROL_F17"/>
    <property type="match status" value="1"/>
</dbReference>
<keyword evidence="2 5" id="KW-0378">Hydrolase</keyword>
<comment type="similarity">
    <text evidence="1 4">Belongs to the glycosyl hydrolase 17 family.</text>
</comment>
<dbReference type="GeneID" id="109725590"/>
<dbReference type="RefSeq" id="XP_020110419.1">
    <property type="nucleotide sequence ID" value="XM_020254830.1"/>
</dbReference>
<dbReference type="GO" id="GO:0042973">
    <property type="term" value="F:glucan endo-1,3-beta-D-glucosidase activity"/>
    <property type="evidence" value="ECO:0007669"/>
    <property type="project" value="UniProtKB-ARBA"/>
</dbReference>
<protein>
    <submittedName>
        <fullName evidence="8">Probable glucan endo-1,3-beta-glucosidase BG4</fullName>
    </submittedName>
</protein>
<dbReference type="GO" id="GO:0005975">
    <property type="term" value="P:carbohydrate metabolic process"/>
    <property type="evidence" value="ECO:0007669"/>
    <property type="project" value="InterPro"/>
</dbReference>
<organism evidence="7 8">
    <name type="scientific">Ananas comosus</name>
    <name type="common">Pineapple</name>
    <name type="synonym">Ananas ananas</name>
    <dbReference type="NCBI Taxonomy" id="4615"/>
    <lineage>
        <taxon>Eukaryota</taxon>
        <taxon>Viridiplantae</taxon>
        <taxon>Streptophyta</taxon>
        <taxon>Embryophyta</taxon>
        <taxon>Tracheophyta</taxon>
        <taxon>Spermatophyta</taxon>
        <taxon>Magnoliopsida</taxon>
        <taxon>Liliopsida</taxon>
        <taxon>Poales</taxon>
        <taxon>Bromeliaceae</taxon>
        <taxon>Bromelioideae</taxon>
        <taxon>Ananas</taxon>
    </lineage>
</organism>
<dbReference type="Pfam" id="PF00332">
    <property type="entry name" value="Glyco_hydro_17"/>
    <property type="match status" value="1"/>
</dbReference>
<evidence type="ECO:0000256" key="4">
    <source>
        <dbReference type="RuleBase" id="RU004335"/>
    </source>
</evidence>
<dbReference type="SUPFAM" id="SSF51445">
    <property type="entry name" value="(Trans)glycosidases"/>
    <property type="match status" value="1"/>
</dbReference>
<dbReference type="OrthoDB" id="941679at2759"/>
<gene>
    <name evidence="8" type="primary">LOC109725590</name>
</gene>
<keyword evidence="7" id="KW-1185">Reference proteome</keyword>
<dbReference type="InterPro" id="IPR017853">
    <property type="entry name" value="GH"/>
</dbReference>
<evidence type="ECO:0000256" key="5">
    <source>
        <dbReference type="RuleBase" id="RU004336"/>
    </source>
</evidence>
<evidence type="ECO:0000313" key="7">
    <source>
        <dbReference type="Proteomes" id="UP000515123"/>
    </source>
</evidence>
<dbReference type="AlphaFoldDB" id="A0A6P5GR84"/>
<evidence type="ECO:0000256" key="3">
    <source>
        <dbReference type="ARBA" id="ARBA00023295"/>
    </source>
</evidence>
<dbReference type="InterPro" id="IPR000490">
    <property type="entry name" value="Glyco_hydro_17"/>
</dbReference>
<name>A0A6P5GR84_ANACO</name>
<reference evidence="8" key="2">
    <citation type="submission" date="2025-08" db="UniProtKB">
        <authorList>
            <consortium name="RefSeq"/>
        </authorList>
    </citation>
    <scope>IDENTIFICATION</scope>
    <source>
        <tissue evidence="8">Leaf</tissue>
    </source>
</reference>
<dbReference type="Proteomes" id="UP000515123">
    <property type="component" value="Linkage group 20"/>
</dbReference>
<feature type="signal peptide" evidence="6">
    <location>
        <begin position="1"/>
        <end position="22"/>
    </location>
</feature>
<evidence type="ECO:0000313" key="8">
    <source>
        <dbReference type="RefSeq" id="XP_020110419.1"/>
    </source>
</evidence>
<evidence type="ECO:0000256" key="2">
    <source>
        <dbReference type="ARBA" id="ARBA00022801"/>
    </source>
</evidence>
<accession>A0A6P5GR84</accession>
<dbReference type="InterPro" id="IPR044965">
    <property type="entry name" value="Glyco_hydro_17_plant"/>
</dbReference>
<keyword evidence="6" id="KW-0732">Signal</keyword>